<dbReference type="EMBL" id="MU003841">
    <property type="protein sequence ID" value="KAF2717545.1"/>
    <property type="molecule type" value="Genomic_DNA"/>
</dbReference>
<sequence>MISSRPSQVKSPKTYTRNTVQASLGLVPEAMTPVAKVDTMPATGRTNKSSTYEASPLGHARLRSDLSGVSDLAASFSSLSLTHIVAGSEAAPTSNSTSGGTQVASENNFVGNMLVGLGHSMWAPAYYSAGAFNSARAVNVTHTVVEPAFERATVLTPISPTENVDNNTCTPTADTTIEHDVETPGISLIQVALKGSADEAITSTAKSATEPTTGDVGSGATTSAQLEAEFSNALDSLFAEEINQKPHHTERLPRAVLWLARCVGALEEQHRPFNIKARIRKCCSDGHSREYRFCSNNL</sequence>
<evidence type="ECO:0000313" key="2">
    <source>
        <dbReference type="Proteomes" id="UP000799441"/>
    </source>
</evidence>
<proteinExistence type="predicted"/>
<dbReference type="Proteomes" id="UP000799441">
    <property type="component" value="Unassembled WGS sequence"/>
</dbReference>
<gene>
    <name evidence="1" type="ORF">K431DRAFT_152137</name>
</gene>
<evidence type="ECO:0000313" key="1">
    <source>
        <dbReference type="EMBL" id="KAF2717545.1"/>
    </source>
</evidence>
<protein>
    <submittedName>
        <fullName evidence="1">Uncharacterized protein</fullName>
    </submittedName>
</protein>
<keyword evidence="2" id="KW-1185">Reference proteome</keyword>
<comment type="caution">
    <text evidence="1">The sequence shown here is derived from an EMBL/GenBank/DDBJ whole genome shotgun (WGS) entry which is preliminary data.</text>
</comment>
<name>A0A9P4Q128_9PEZI</name>
<accession>A0A9P4Q128</accession>
<organism evidence="1 2">
    <name type="scientific">Polychaeton citri CBS 116435</name>
    <dbReference type="NCBI Taxonomy" id="1314669"/>
    <lineage>
        <taxon>Eukaryota</taxon>
        <taxon>Fungi</taxon>
        <taxon>Dikarya</taxon>
        <taxon>Ascomycota</taxon>
        <taxon>Pezizomycotina</taxon>
        <taxon>Dothideomycetes</taxon>
        <taxon>Dothideomycetidae</taxon>
        <taxon>Capnodiales</taxon>
        <taxon>Capnodiaceae</taxon>
        <taxon>Polychaeton</taxon>
    </lineage>
</organism>
<dbReference type="AlphaFoldDB" id="A0A9P4Q128"/>
<reference evidence="1" key="1">
    <citation type="journal article" date="2020" name="Stud. Mycol.">
        <title>101 Dothideomycetes genomes: a test case for predicting lifestyles and emergence of pathogens.</title>
        <authorList>
            <person name="Haridas S."/>
            <person name="Albert R."/>
            <person name="Binder M."/>
            <person name="Bloem J."/>
            <person name="Labutti K."/>
            <person name="Salamov A."/>
            <person name="Andreopoulos B."/>
            <person name="Baker S."/>
            <person name="Barry K."/>
            <person name="Bills G."/>
            <person name="Bluhm B."/>
            <person name="Cannon C."/>
            <person name="Castanera R."/>
            <person name="Culley D."/>
            <person name="Daum C."/>
            <person name="Ezra D."/>
            <person name="Gonzalez J."/>
            <person name="Henrissat B."/>
            <person name="Kuo A."/>
            <person name="Liang C."/>
            <person name="Lipzen A."/>
            <person name="Lutzoni F."/>
            <person name="Magnuson J."/>
            <person name="Mondo S."/>
            <person name="Nolan M."/>
            <person name="Ohm R."/>
            <person name="Pangilinan J."/>
            <person name="Park H.-J."/>
            <person name="Ramirez L."/>
            <person name="Alfaro M."/>
            <person name="Sun H."/>
            <person name="Tritt A."/>
            <person name="Yoshinaga Y."/>
            <person name="Zwiers L.-H."/>
            <person name="Turgeon B."/>
            <person name="Goodwin S."/>
            <person name="Spatafora J."/>
            <person name="Crous P."/>
            <person name="Grigoriev I."/>
        </authorList>
    </citation>
    <scope>NUCLEOTIDE SEQUENCE</scope>
    <source>
        <strain evidence="1">CBS 116435</strain>
    </source>
</reference>